<dbReference type="Proteomes" id="UP000655443">
    <property type="component" value="Unassembled WGS sequence"/>
</dbReference>
<protein>
    <recommendedName>
        <fullName evidence="4">Transcriptional regulator LacI/GalR-like sensor domain-containing protein</fullName>
    </recommendedName>
</protein>
<dbReference type="InterPro" id="IPR028082">
    <property type="entry name" value="Peripla_BP_I"/>
</dbReference>
<dbReference type="Gene3D" id="3.40.50.2300">
    <property type="match status" value="1"/>
</dbReference>
<dbReference type="SUPFAM" id="SSF53822">
    <property type="entry name" value="Periplasmic binding protein-like I"/>
    <property type="match status" value="1"/>
</dbReference>
<reference evidence="5" key="2">
    <citation type="submission" date="2020-09" db="EMBL/GenBank/DDBJ databases">
        <authorList>
            <person name="Sun Q."/>
            <person name="Ohkuma M."/>
        </authorList>
    </citation>
    <scope>NUCLEOTIDE SEQUENCE</scope>
    <source>
        <strain evidence="5">JCM 4714</strain>
    </source>
</reference>
<evidence type="ECO:0000313" key="6">
    <source>
        <dbReference type="Proteomes" id="UP000655443"/>
    </source>
</evidence>
<name>A0A919D3K0_9ACTN</name>
<dbReference type="AlphaFoldDB" id="A0A919D3K0"/>
<keyword evidence="6" id="KW-1185">Reference proteome</keyword>
<evidence type="ECO:0000313" key="5">
    <source>
        <dbReference type="EMBL" id="GHE03211.1"/>
    </source>
</evidence>
<feature type="domain" description="Transcriptional regulator LacI/GalR-like sensor" evidence="4">
    <location>
        <begin position="5"/>
        <end position="54"/>
    </location>
</feature>
<gene>
    <name evidence="5" type="ORF">GCM10010339_29680</name>
</gene>
<comment type="caution">
    <text evidence="5">The sequence shown here is derived from an EMBL/GenBank/DDBJ whole genome shotgun (WGS) entry which is preliminary data.</text>
</comment>
<evidence type="ECO:0000259" key="4">
    <source>
        <dbReference type="Pfam" id="PF13377"/>
    </source>
</evidence>
<accession>A0A919D3K0</accession>
<dbReference type="InterPro" id="IPR046335">
    <property type="entry name" value="LacI/GalR-like_sensor"/>
</dbReference>
<sequence length="59" mass="6097">MPSFNDQCAIGVLAALARAGVAVPGQVSVAGYDDDTLSRLSCFNLATVSRSAREQAEPV</sequence>
<dbReference type="EMBL" id="BMVG01000005">
    <property type="protein sequence ID" value="GHE03211.1"/>
    <property type="molecule type" value="Genomic_DNA"/>
</dbReference>
<keyword evidence="3" id="KW-0804">Transcription</keyword>
<keyword evidence="1" id="KW-0805">Transcription regulation</keyword>
<organism evidence="5 6">
    <name type="scientific">Streptomyces alanosinicus</name>
    <dbReference type="NCBI Taxonomy" id="68171"/>
    <lineage>
        <taxon>Bacteria</taxon>
        <taxon>Bacillati</taxon>
        <taxon>Actinomycetota</taxon>
        <taxon>Actinomycetes</taxon>
        <taxon>Kitasatosporales</taxon>
        <taxon>Streptomycetaceae</taxon>
        <taxon>Streptomyces</taxon>
    </lineage>
</organism>
<dbReference type="Pfam" id="PF13377">
    <property type="entry name" value="Peripla_BP_3"/>
    <property type="match status" value="1"/>
</dbReference>
<proteinExistence type="predicted"/>
<keyword evidence="2" id="KW-0238">DNA-binding</keyword>
<evidence type="ECO:0000256" key="2">
    <source>
        <dbReference type="ARBA" id="ARBA00023125"/>
    </source>
</evidence>
<evidence type="ECO:0000256" key="3">
    <source>
        <dbReference type="ARBA" id="ARBA00023163"/>
    </source>
</evidence>
<dbReference type="GO" id="GO:0003677">
    <property type="term" value="F:DNA binding"/>
    <property type="evidence" value="ECO:0007669"/>
    <property type="project" value="UniProtKB-KW"/>
</dbReference>
<evidence type="ECO:0000256" key="1">
    <source>
        <dbReference type="ARBA" id="ARBA00023015"/>
    </source>
</evidence>
<reference evidence="5" key="1">
    <citation type="journal article" date="2014" name="Int. J. Syst. Evol. Microbiol.">
        <title>Complete genome sequence of Corynebacterium casei LMG S-19264T (=DSM 44701T), isolated from a smear-ripened cheese.</title>
        <authorList>
            <consortium name="US DOE Joint Genome Institute (JGI-PGF)"/>
            <person name="Walter F."/>
            <person name="Albersmeier A."/>
            <person name="Kalinowski J."/>
            <person name="Ruckert C."/>
        </authorList>
    </citation>
    <scope>NUCLEOTIDE SEQUENCE</scope>
    <source>
        <strain evidence="5">JCM 4714</strain>
    </source>
</reference>